<accession>A0A8J6MYH1</accession>
<evidence type="ECO:0000313" key="5">
    <source>
        <dbReference type="EMBL" id="MBC8176088.1"/>
    </source>
</evidence>
<name>A0A8J6MYH1_9DELT</name>
<dbReference type="Gene3D" id="3.30.70.20">
    <property type="match status" value="1"/>
</dbReference>
<dbReference type="Pfam" id="PF14697">
    <property type="entry name" value="Fer4_21"/>
    <property type="match status" value="1"/>
</dbReference>
<dbReference type="InterPro" id="IPR036388">
    <property type="entry name" value="WH-like_DNA-bd_sf"/>
</dbReference>
<proteinExistence type="predicted"/>
<dbReference type="InterPro" id="IPR036390">
    <property type="entry name" value="WH_DNA-bd_sf"/>
</dbReference>
<dbReference type="SUPFAM" id="SSF54862">
    <property type="entry name" value="4Fe-4S ferredoxins"/>
    <property type="match status" value="1"/>
</dbReference>
<keyword evidence="1" id="KW-0479">Metal-binding</keyword>
<dbReference type="Proteomes" id="UP000650524">
    <property type="component" value="Unassembled WGS sequence"/>
</dbReference>
<protein>
    <submittedName>
        <fullName evidence="5">4Fe-4S binding protein</fullName>
    </submittedName>
</protein>
<organism evidence="5 6">
    <name type="scientific">Candidatus Desulfacyla euxinica</name>
    <dbReference type="NCBI Taxonomy" id="2841693"/>
    <lineage>
        <taxon>Bacteria</taxon>
        <taxon>Deltaproteobacteria</taxon>
        <taxon>Candidatus Desulfacyla</taxon>
    </lineage>
</organism>
<evidence type="ECO:0000256" key="1">
    <source>
        <dbReference type="ARBA" id="ARBA00022723"/>
    </source>
</evidence>
<evidence type="ECO:0000313" key="6">
    <source>
        <dbReference type="Proteomes" id="UP000650524"/>
    </source>
</evidence>
<dbReference type="GO" id="GO:0051536">
    <property type="term" value="F:iron-sulfur cluster binding"/>
    <property type="evidence" value="ECO:0007669"/>
    <property type="project" value="UniProtKB-KW"/>
</dbReference>
<keyword evidence="2" id="KW-0408">Iron</keyword>
<dbReference type="SUPFAM" id="SSF46785">
    <property type="entry name" value="Winged helix' DNA-binding domain"/>
    <property type="match status" value="1"/>
</dbReference>
<comment type="caution">
    <text evidence="5">The sequence shown here is derived from an EMBL/GenBank/DDBJ whole genome shotgun (WGS) entry which is preliminary data.</text>
</comment>
<evidence type="ECO:0000259" key="4">
    <source>
        <dbReference type="PROSITE" id="PS51379"/>
    </source>
</evidence>
<evidence type="ECO:0000256" key="3">
    <source>
        <dbReference type="ARBA" id="ARBA00023014"/>
    </source>
</evidence>
<dbReference type="GO" id="GO:0046872">
    <property type="term" value="F:metal ion binding"/>
    <property type="evidence" value="ECO:0007669"/>
    <property type="project" value="UniProtKB-KW"/>
</dbReference>
<keyword evidence="3" id="KW-0411">Iron-sulfur</keyword>
<dbReference type="EMBL" id="JACNJD010000087">
    <property type="protein sequence ID" value="MBC8176088.1"/>
    <property type="molecule type" value="Genomic_DNA"/>
</dbReference>
<dbReference type="PROSITE" id="PS51379">
    <property type="entry name" value="4FE4S_FER_2"/>
    <property type="match status" value="2"/>
</dbReference>
<evidence type="ECO:0000256" key="2">
    <source>
        <dbReference type="ARBA" id="ARBA00023004"/>
    </source>
</evidence>
<dbReference type="AlphaFoldDB" id="A0A8J6MYH1"/>
<sequence length="333" mass="36833">MTEKAIYQELAEGLGAGESRFIPGIFESLTSEDEARVLLAASPPATIRELAEKTGIGESEIEGMVGPLFDKGLIFKSRKESGIRYYRVRNLLQMHDATAVMLDPPREMLDLWREFMATEFDDYSRKIEEVLPSPVIRVIPVNITIEAKTHILAFDDIKNIVNGARSLAVTPCSCRVIDGKCGKSLEVCIQINKAADYAIERGTGRKLEKEETLDILKRCEEEGLVHAGNNQRAPGHVICNCCSDCCLNWPSVRTGLKKFVVPSRFTATVDDELCSSCETCLERCYFDAITLEGDGDTAIVNTEKCMGCGLCTVTCPEEAISFDEVRPAEFVPE</sequence>
<feature type="domain" description="4Fe-4S ferredoxin-type" evidence="4">
    <location>
        <begin position="296"/>
        <end position="325"/>
    </location>
</feature>
<reference evidence="5 6" key="1">
    <citation type="submission" date="2020-08" db="EMBL/GenBank/DDBJ databases">
        <title>Bridging the membrane lipid divide: bacteria of the FCB group superphylum have the potential to synthesize archaeal ether lipids.</title>
        <authorList>
            <person name="Villanueva L."/>
            <person name="Von Meijenfeldt F.A.B."/>
            <person name="Westbye A.B."/>
            <person name="Yadav S."/>
            <person name="Hopmans E.C."/>
            <person name="Dutilh B.E."/>
            <person name="Sinninghe Damste J.S."/>
        </authorList>
    </citation>
    <scope>NUCLEOTIDE SEQUENCE [LARGE SCALE GENOMIC DNA]</scope>
    <source>
        <strain evidence="5">NIOZ-UU27</strain>
    </source>
</reference>
<feature type="domain" description="4Fe-4S ferredoxin-type" evidence="4">
    <location>
        <begin position="265"/>
        <end position="294"/>
    </location>
</feature>
<gene>
    <name evidence="5" type="ORF">H8E19_01680</name>
</gene>
<dbReference type="PROSITE" id="PS00198">
    <property type="entry name" value="4FE4S_FER_1"/>
    <property type="match status" value="1"/>
</dbReference>
<dbReference type="InterPro" id="IPR017900">
    <property type="entry name" value="4Fe4S_Fe_S_CS"/>
</dbReference>
<dbReference type="Gene3D" id="1.10.10.10">
    <property type="entry name" value="Winged helix-like DNA-binding domain superfamily/Winged helix DNA-binding domain"/>
    <property type="match status" value="1"/>
</dbReference>
<dbReference type="InterPro" id="IPR017896">
    <property type="entry name" value="4Fe4S_Fe-S-bd"/>
</dbReference>